<sequence>MAKLKLQPNPTFKVPVDIPVPGQTEAETVVLTCKARTRKELNEFTEKMPEYGSDAAILSDIVTGWDLDVPFNDQNLELLAENYIGSAELIIHAYLREHTKAAQKN</sequence>
<dbReference type="Pfam" id="PF08748">
    <property type="entry name" value="Phage_TAC_4"/>
    <property type="match status" value="1"/>
</dbReference>
<accession>A0A8T9MYS8</accession>
<dbReference type="EMBL" id="CP091521">
    <property type="protein sequence ID" value="UOP05342.1"/>
    <property type="molecule type" value="Genomic_DNA"/>
</dbReference>
<evidence type="ECO:0000313" key="2">
    <source>
        <dbReference type="Proteomes" id="UP000831534"/>
    </source>
</evidence>
<name>A0A8T9MYS8_9NEIS</name>
<gene>
    <name evidence="1" type="ORF">LVJ77_03855</name>
</gene>
<dbReference type="RefSeq" id="WP_027008569.1">
    <property type="nucleotide sequence ID" value="NZ_CP091521.1"/>
</dbReference>
<proteinExistence type="predicted"/>
<reference evidence="1" key="2">
    <citation type="submission" date="2024-09" db="EMBL/GenBank/DDBJ databases">
        <authorList>
            <person name="Veyrier F.J."/>
        </authorList>
    </citation>
    <scope>NUCLEOTIDE SEQUENCE</scope>
    <source>
        <strain evidence="1">17694</strain>
    </source>
</reference>
<evidence type="ECO:0000313" key="1">
    <source>
        <dbReference type="EMBL" id="UOP05342.1"/>
    </source>
</evidence>
<dbReference type="Proteomes" id="UP000831534">
    <property type="component" value="Chromosome"/>
</dbReference>
<keyword evidence="2" id="KW-1185">Reference proteome</keyword>
<organism evidence="1 2">
    <name type="scientific">Conchiformibius kuhniae</name>
    <dbReference type="NCBI Taxonomy" id="211502"/>
    <lineage>
        <taxon>Bacteria</taxon>
        <taxon>Pseudomonadati</taxon>
        <taxon>Pseudomonadota</taxon>
        <taxon>Betaproteobacteria</taxon>
        <taxon>Neisseriales</taxon>
        <taxon>Neisseriaceae</taxon>
        <taxon>Conchiformibius</taxon>
    </lineage>
</organism>
<dbReference type="AlphaFoldDB" id="A0A8T9MYS8"/>
<protein>
    <submittedName>
        <fullName evidence="1">Phage tail assembly chaperone</fullName>
    </submittedName>
</protein>
<dbReference type="KEGG" id="ckh:LVJ77_03855"/>
<reference evidence="1" key="1">
    <citation type="journal article" date="2022" name="Res Sq">
        <title>Evolution of multicellular longitudinally dividing oral cavity symbionts (Neisseriaceae).</title>
        <authorList>
            <person name="Nyongesa S."/>
            <person name="Weber P."/>
            <person name="Bernet E."/>
            <person name="Pullido F."/>
            <person name="Nieckarz M."/>
            <person name="Delaby M."/>
            <person name="Nieves C."/>
            <person name="Viehboeck T."/>
            <person name="Krause N."/>
            <person name="Rivera-Millot A."/>
            <person name="Nakamura A."/>
            <person name="Vischer N."/>
            <person name="VanNieuwenhze M."/>
            <person name="Brun Y."/>
            <person name="Cava F."/>
            <person name="Bulgheresi S."/>
            <person name="Veyrier F."/>
        </authorList>
    </citation>
    <scope>NUCLEOTIDE SEQUENCE</scope>
    <source>
        <strain evidence="1">17694</strain>
    </source>
</reference>
<dbReference type="InterPro" id="IPR014859">
    <property type="entry name" value="Phage_TAC_4"/>
</dbReference>